<dbReference type="RefSeq" id="WP_207855444.1">
    <property type="nucleotide sequence ID" value="NZ_JAFVMG010000048.1"/>
</dbReference>
<feature type="non-terminal residue" evidence="1">
    <location>
        <position position="1"/>
    </location>
</feature>
<gene>
    <name evidence="1" type="ORF">J2D75_14220</name>
</gene>
<sequence>RLCAWTRVRPPRTHQTPAAAYGGRVTRALWCSDDLAAGEGVLLRSEGVGWSDYASCLPFRVRDAQGREV</sequence>
<accession>A0ABS3LQG8</accession>
<protein>
    <submittedName>
        <fullName evidence="1">Uncharacterized protein</fullName>
    </submittedName>
</protein>
<proteinExistence type="predicted"/>
<dbReference type="Proteomes" id="UP000664399">
    <property type="component" value="Unassembled WGS sequence"/>
</dbReference>
<evidence type="ECO:0000313" key="1">
    <source>
        <dbReference type="EMBL" id="MBO1329610.1"/>
    </source>
</evidence>
<name>A0ABS3LQG8_9PROT</name>
<dbReference type="EMBL" id="JAFVMG010000048">
    <property type="protein sequence ID" value="MBO1329610.1"/>
    <property type="molecule type" value="Genomic_DNA"/>
</dbReference>
<comment type="caution">
    <text evidence="1">The sequence shown here is derived from an EMBL/GenBank/DDBJ whole genome shotgun (WGS) entry which is preliminary data.</text>
</comment>
<evidence type="ECO:0000313" key="2">
    <source>
        <dbReference type="Proteomes" id="UP000664399"/>
    </source>
</evidence>
<reference evidence="1 2" key="1">
    <citation type="submission" date="2021-03" db="EMBL/GenBank/DDBJ databases">
        <title>The complete genome sequence of Acetobacter suratthaniensis TBRC 1719.</title>
        <authorList>
            <person name="Charoenyingcharoen P."/>
            <person name="Yukphan P."/>
        </authorList>
    </citation>
    <scope>NUCLEOTIDE SEQUENCE [LARGE SCALE GENOMIC DNA]</scope>
    <source>
        <strain evidence="1 2">TBRC 1719</strain>
    </source>
</reference>
<organism evidence="1 2">
    <name type="scientific">Acetobacter suratthaniensis</name>
    <dbReference type="NCBI Taxonomy" id="1502841"/>
    <lineage>
        <taxon>Bacteria</taxon>
        <taxon>Pseudomonadati</taxon>
        <taxon>Pseudomonadota</taxon>
        <taxon>Alphaproteobacteria</taxon>
        <taxon>Acetobacterales</taxon>
        <taxon>Acetobacteraceae</taxon>
        <taxon>Acetobacter</taxon>
    </lineage>
</organism>
<keyword evidence="2" id="KW-1185">Reference proteome</keyword>